<dbReference type="InterPro" id="IPR007112">
    <property type="entry name" value="Expansin/allergen_DPBB_dom"/>
</dbReference>
<reference evidence="4" key="1">
    <citation type="submission" date="2023-04" db="EMBL/GenBank/DDBJ databases">
        <title>Phytophthora lilii NBRC 32176.</title>
        <authorList>
            <person name="Ichikawa N."/>
            <person name="Sato H."/>
            <person name="Tonouchi N."/>
        </authorList>
    </citation>
    <scope>NUCLEOTIDE SEQUENCE</scope>
    <source>
        <strain evidence="4">NBRC 32176</strain>
    </source>
</reference>
<gene>
    <name evidence="4" type="ORF">Plil01_001356400</name>
</gene>
<dbReference type="Pfam" id="PF03330">
    <property type="entry name" value="DPBB_1"/>
    <property type="match status" value="1"/>
</dbReference>
<dbReference type="Proteomes" id="UP001165083">
    <property type="component" value="Unassembled WGS sequence"/>
</dbReference>
<sequence length="272" mass="29174">MVATLTFRSLLVLCTATVTVTSAEYFEGDGTTYTLGEVSSGNCNFMSSNSIAPMNYAALNAEQWNNLSNCGRCAQVSCIDSRCVDTTASAIVQIVDQCPECKHGDLDLSHSVFRAITGSDPSRFTIRWQFVDCPDPETVKICLKNGANGYWLAVQPTNSLVGVQSISINNQATTMLDGAYYYLVTSSTGVDLNAVNVSVTSIYSDVIEGTYILTSGQCTDTYQQFPSPTTTTWTAATTEAPITPADAPTASPTYAPAVTTSSSKCYVRHNRN</sequence>
<dbReference type="CDD" id="cd22271">
    <property type="entry name" value="DPBB_EXP_N-like"/>
    <property type="match status" value="1"/>
</dbReference>
<organism evidence="4 5">
    <name type="scientific">Phytophthora lilii</name>
    <dbReference type="NCBI Taxonomy" id="2077276"/>
    <lineage>
        <taxon>Eukaryota</taxon>
        <taxon>Sar</taxon>
        <taxon>Stramenopiles</taxon>
        <taxon>Oomycota</taxon>
        <taxon>Peronosporomycetes</taxon>
        <taxon>Peronosporales</taxon>
        <taxon>Peronosporaceae</taxon>
        <taxon>Phytophthora</taxon>
    </lineage>
</organism>
<dbReference type="AlphaFoldDB" id="A0A9W6X5A1"/>
<feature type="domain" description="Expansin-like EG45" evidence="3">
    <location>
        <begin position="40"/>
        <end position="138"/>
    </location>
</feature>
<dbReference type="OrthoDB" id="406505at2759"/>
<dbReference type="PROSITE" id="PS50842">
    <property type="entry name" value="EXPANSIN_EG45"/>
    <property type="match status" value="1"/>
</dbReference>
<dbReference type="InterPro" id="IPR049818">
    <property type="entry name" value="Expansin_EXLX1-like"/>
</dbReference>
<comment type="caution">
    <text evidence="4">The sequence shown here is derived from an EMBL/GenBank/DDBJ whole genome shotgun (WGS) entry which is preliminary data.</text>
</comment>
<evidence type="ECO:0000313" key="4">
    <source>
        <dbReference type="EMBL" id="GMF31712.1"/>
    </source>
</evidence>
<dbReference type="InterPro" id="IPR009009">
    <property type="entry name" value="RlpA-like_DPBB"/>
</dbReference>
<dbReference type="EMBL" id="BSXW01000927">
    <property type="protein sequence ID" value="GMF31712.1"/>
    <property type="molecule type" value="Genomic_DNA"/>
</dbReference>
<dbReference type="Gene3D" id="2.60.40.760">
    <property type="entry name" value="Expansin, cellulose-binding-like domain"/>
    <property type="match status" value="1"/>
</dbReference>
<evidence type="ECO:0000313" key="5">
    <source>
        <dbReference type="Proteomes" id="UP001165083"/>
    </source>
</evidence>
<evidence type="ECO:0000256" key="1">
    <source>
        <dbReference type="ARBA" id="ARBA00022729"/>
    </source>
</evidence>
<dbReference type="InterPro" id="IPR051477">
    <property type="entry name" value="Expansin_CellWall"/>
</dbReference>
<dbReference type="NCBIfam" id="NF041144">
    <property type="entry name" value="expansin_EXLX1"/>
    <property type="match status" value="1"/>
</dbReference>
<protein>
    <submittedName>
        <fullName evidence="4">Unnamed protein product</fullName>
    </submittedName>
</protein>
<feature type="chain" id="PRO_5040901159" evidence="2">
    <location>
        <begin position="24"/>
        <end position="272"/>
    </location>
</feature>
<dbReference type="PANTHER" id="PTHR31836:SF21">
    <property type="entry name" value="EXPANSIN-LIKE PROTEIN 7"/>
    <property type="match status" value="1"/>
</dbReference>
<evidence type="ECO:0000256" key="2">
    <source>
        <dbReference type="SAM" id="SignalP"/>
    </source>
</evidence>
<dbReference type="PANTHER" id="PTHR31836">
    <property type="match status" value="1"/>
</dbReference>
<proteinExistence type="predicted"/>
<dbReference type="InterPro" id="IPR036749">
    <property type="entry name" value="Expansin_CBD_sf"/>
</dbReference>
<evidence type="ECO:0000259" key="3">
    <source>
        <dbReference type="PROSITE" id="PS50842"/>
    </source>
</evidence>
<feature type="signal peptide" evidence="2">
    <location>
        <begin position="1"/>
        <end position="23"/>
    </location>
</feature>
<dbReference type="Gene3D" id="2.40.40.10">
    <property type="entry name" value="RlpA-like domain"/>
    <property type="match status" value="1"/>
</dbReference>
<dbReference type="InterPro" id="IPR036908">
    <property type="entry name" value="RlpA-like_sf"/>
</dbReference>
<name>A0A9W6X5A1_9STRA</name>
<keyword evidence="1 2" id="KW-0732">Signal</keyword>
<accession>A0A9W6X5A1</accession>
<keyword evidence="5" id="KW-1185">Reference proteome</keyword>
<dbReference type="SUPFAM" id="SSF50685">
    <property type="entry name" value="Barwin-like endoglucanases"/>
    <property type="match status" value="1"/>
</dbReference>